<proteinExistence type="inferred from homology"/>
<protein>
    <submittedName>
        <fullName evidence="5">Multiple sugar transport system substrate-binding protein</fullName>
    </submittedName>
</protein>
<dbReference type="InterPro" id="IPR006059">
    <property type="entry name" value="SBP"/>
</dbReference>
<sequence length="421" mass="46173">MRERDRGAVRRAVALGLAVAAAAGVTACAPPQSANTVNLYYAPEENLQTVVDKCNDQAQGRFKIVYHKLPRDADGQREQMVRRLAAQDDGMDVLGLDTTWTAEFARAGWVREWTGEDREQAEAGTLAGPLESARYGGKLFGAPKNTNVQLLWYRSDVVRTPPRTWDDMIEQARRLKAEGRPSTILIPGAQFEGYVVQYNTLLASAGGRLISDDGTRAVVDEGAVRALEQLKALADSGLTSPSMSNAQEDDIRLEFQQGEAAFQLNWPFVYPSMQEDAPDVARNVHWARYPSSDPDRPSKVTIGGFNLAVSRYSPRPAASFDAALCLRSAESQRFSAVEDGLPPTIESVYSGPEMAAEYPMRDTILEELRDPAIRPITPAYQNVSTVLSKLLSPASAIDPPRTAERMRTEVQNALDSQGVMP</sequence>
<dbReference type="GO" id="GO:0015768">
    <property type="term" value="P:maltose transport"/>
    <property type="evidence" value="ECO:0007669"/>
    <property type="project" value="TreeGrafter"/>
</dbReference>
<evidence type="ECO:0000256" key="1">
    <source>
        <dbReference type="ARBA" id="ARBA00008520"/>
    </source>
</evidence>
<keyword evidence="2" id="KW-0813">Transport</keyword>
<dbReference type="GO" id="GO:1901982">
    <property type="term" value="F:maltose binding"/>
    <property type="evidence" value="ECO:0007669"/>
    <property type="project" value="TreeGrafter"/>
</dbReference>
<dbReference type="AlphaFoldDB" id="A0A840NB71"/>
<evidence type="ECO:0000313" key="6">
    <source>
        <dbReference type="Proteomes" id="UP000580474"/>
    </source>
</evidence>
<evidence type="ECO:0000256" key="4">
    <source>
        <dbReference type="SAM" id="SignalP"/>
    </source>
</evidence>
<dbReference type="Proteomes" id="UP000580474">
    <property type="component" value="Unassembled WGS sequence"/>
</dbReference>
<comment type="similarity">
    <text evidence="1">Belongs to the bacterial solute-binding protein 1 family.</text>
</comment>
<dbReference type="PROSITE" id="PS51257">
    <property type="entry name" value="PROKAR_LIPOPROTEIN"/>
    <property type="match status" value="1"/>
</dbReference>
<keyword evidence="6" id="KW-1185">Reference proteome</keyword>
<reference evidence="5 6" key="1">
    <citation type="submission" date="2020-08" db="EMBL/GenBank/DDBJ databases">
        <title>Sequencing the genomes of 1000 actinobacteria strains.</title>
        <authorList>
            <person name="Klenk H.-P."/>
        </authorList>
    </citation>
    <scope>NUCLEOTIDE SEQUENCE [LARGE SCALE GENOMIC DNA]</scope>
    <source>
        <strain evidence="5 6">DSM 45582</strain>
    </source>
</reference>
<evidence type="ECO:0000256" key="3">
    <source>
        <dbReference type="ARBA" id="ARBA00022729"/>
    </source>
</evidence>
<gene>
    <name evidence="5" type="ORF">BJ969_000546</name>
</gene>
<dbReference type="GO" id="GO:0055052">
    <property type="term" value="C:ATP-binding cassette (ABC) transporter complex, substrate-binding subunit-containing"/>
    <property type="evidence" value="ECO:0007669"/>
    <property type="project" value="TreeGrafter"/>
</dbReference>
<feature type="signal peptide" evidence="4">
    <location>
        <begin position="1"/>
        <end position="34"/>
    </location>
</feature>
<dbReference type="Pfam" id="PF01547">
    <property type="entry name" value="SBP_bac_1"/>
    <property type="match status" value="1"/>
</dbReference>
<dbReference type="EMBL" id="JACHIV010000001">
    <property type="protein sequence ID" value="MBB5067458.1"/>
    <property type="molecule type" value="Genomic_DNA"/>
</dbReference>
<organism evidence="5 6">
    <name type="scientific">Saccharopolyspora gloriosae</name>
    <dbReference type="NCBI Taxonomy" id="455344"/>
    <lineage>
        <taxon>Bacteria</taxon>
        <taxon>Bacillati</taxon>
        <taxon>Actinomycetota</taxon>
        <taxon>Actinomycetes</taxon>
        <taxon>Pseudonocardiales</taxon>
        <taxon>Pseudonocardiaceae</taxon>
        <taxon>Saccharopolyspora</taxon>
    </lineage>
</organism>
<name>A0A840NB71_9PSEU</name>
<feature type="chain" id="PRO_5038865517" evidence="4">
    <location>
        <begin position="35"/>
        <end position="421"/>
    </location>
</feature>
<dbReference type="SUPFAM" id="SSF53850">
    <property type="entry name" value="Periplasmic binding protein-like II"/>
    <property type="match status" value="1"/>
</dbReference>
<dbReference type="PANTHER" id="PTHR30061">
    <property type="entry name" value="MALTOSE-BINDING PERIPLASMIC PROTEIN"/>
    <property type="match status" value="1"/>
</dbReference>
<evidence type="ECO:0000313" key="5">
    <source>
        <dbReference type="EMBL" id="MBB5067458.1"/>
    </source>
</evidence>
<keyword evidence="3 4" id="KW-0732">Signal</keyword>
<accession>A0A840NB71</accession>
<evidence type="ECO:0000256" key="2">
    <source>
        <dbReference type="ARBA" id="ARBA00022448"/>
    </source>
</evidence>
<keyword evidence="5" id="KW-0762">Sugar transport</keyword>
<dbReference type="Gene3D" id="3.40.190.10">
    <property type="entry name" value="Periplasmic binding protein-like II"/>
    <property type="match status" value="2"/>
</dbReference>
<dbReference type="CDD" id="cd14750">
    <property type="entry name" value="PBP2_TMBP"/>
    <property type="match status" value="1"/>
</dbReference>
<dbReference type="GO" id="GO:0042956">
    <property type="term" value="P:maltodextrin transmembrane transport"/>
    <property type="evidence" value="ECO:0007669"/>
    <property type="project" value="TreeGrafter"/>
</dbReference>
<dbReference type="PANTHER" id="PTHR30061:SF50">
    <property type="entry name" value="MALTOSE_MALTODEXTRIN-BINDING PERIPLASMIC PROTEIN"/>
    <property type="match status" value="1"/>
</dbReference>
<comment type="caution">
    <text evidence="5">The sequence shown here is derived from an EMBL/GenBank/DDBJ whole genome shotgun (WGS) entry which is preliminary data.</text>
</comment>